<dbReference type="InterPro" id="IPR036163">
    <property type="entry name" value="HMA_dom_sf"/>
</dbReference>
<dbReference type="Gene3D" id="3.30.70.100">
    <property type="match status" value="1"/>
</dbReference>
<name>A0ABY5VQQ7_9ACTN</name>
<proteinExistence type="predicted"/>
<dbReference type="PROSITE" id="PS01047">
    <property type="entry name" value="HMA_1"/>
    <property type="match status" value="1"/>
</dbReference>
<keyword evidence="1" id="KW-0479">Metal-binding</keyword>
<dbReference type="SUPFAM" id="SSF55008">
    <property type="entry name" value="HMA, heavy metal-associated domain"/>
    <property type="match status" value="1"/>
</dbReference>
<dbReference type="InterPro" id="IPR017969">
    <property type="entry name" value="Heavy-metal-associated_CS"/>
</dbReference>
<dbReference type="PROSITE" id="PS50846">
    <property type="entry name" value="HMA_2"/>
    <property type="match status" value="1"/>
</dbReference>
<dbReference type="InterPro" id="IPR006121">
    <property type="entry name" value="HMA_dom"/>
</dbReference>
<dbReference type="Pfam" id="PF00403">
    <property type="entry name" value="HMA"/>
    <property type="match status" value="1"/>
</dbReference>
<dbReference type="RefSeq" id="WP_259856232.1">
    <property type="nucleotide sequence ID" value="NZ_BAAAST010000192.1"/>
</dbReference>
<dbReference type="Proteomes" id="UP001059617">
    <property type="component" value="Chromosome"/>
</dbReference>
<keyword evidence="4" id="KW-1185">Reference proteome</keyword>
<evidence type="ECO:0000259" key="2">
    <source>
        <dbReference type="PROSITE" id="PS50846"/>
    </source>
</evidence>
<sequence>MQTTTYTVTGMTCDHCVGAVSGELRRLDGVRDVRVDLATGAVTVTSDHPLDDRAVRDAVDEAGYAVAG</sequence>
<evidence type="ECO:0000313" key="3">
    <source>
        <dbReference type="EMBL" id="UWP78823.1"/>
    </source>
</evidence>
<dbReference type="CDD" id="cd00371">
    <property type="entry name" value="HMA"/>
    <property type="match status" value="1"/>
</dbReference>
<organism evidence="3 4">
    <name type="scientific">Dactylosporangium fulvum</name>
    <dbReference type="NCBI Taxonomy" id="53359"/>
    <lineage>
        <taxon>Bacteria</taxon>
        <taxon>Bacillati</taxon>
        <taxon>Actinomycetota</taxon>
        <taxon>Actinomycetes</taxon>
        <taxon>Micromonosporales</taxon>
        <taxon>Micromonosporaceae</taxon>
        <taxon>Dactylosporangium</taxon>
    </lineage>
</organism>
<evidence type="ECO:0000256" key="1">
    <source>
        <dbReference type="ARBA" id="ARBA00022723"/>
    </source>
</evidence>
<dbReference type="EMBL" id="CP073720">
    <property type="protein sequence ID" value="UWP78823.1"/>
    <property type="molecule type" value="Genomic_DNA"/>
</dbReference>
<reference evidence="3" key="2">
    <citation type="submission" date="2022-09" db="EMBL/GenBank/DDBJ databases">
        <title>Biosynthetic gene clusters of Dactylosporangioum fulvum.</title>
        <authorList>
            <person name="Caradec T."/>
        </authorList>
    </citation>
    <scope>NUCLEOTIDE SEQUENCE</scope>
    <source>
        <strain evidence="3">NRRL B-16292</strain>
    </source>
</reference>
<reference evidence="3" key="1">
    <citation type="submission" date="2021-04" db="EMBL/GenBank/DDBJ databases">
        <authorList>
            <person name="Hartkoorn R.C."/>
            <person name="Beaudoing E."/>
            <person name="Hot D."/>
        </authorList>
    </citation>
    <scope>NUCLEOTIDE SEQUENCE</scope>
    <source>
        <strain evidence="3">NRRL B-16292</strain>
    </source>
</reference>
<evidence type="ECO:0000313" key="4">
    <source>
        <dbReference type="Proteomes" id="UP001059617"/>
    </source>
</evidence>
<accession>A0ABY5VQQ7</accession>
<gene>
    <name evidence="3" type="ORF">Dfulv_27020</name>
</gene>
<feature type="domain" description="HMA" evidence="2">
    <location>
        <begin position="2"/>
        <end position="67"/>
    </location>
</feature>
<protein>
    <submittedName>
        <fullName evidence="3">Heavy-metal-associated domain-containing protein</fullName>
    </submittedName>
</protein>